<dbReference type="InterPro" id="IPR036390">
    <property type="entry name" value="WH_DNA-bd_sf"/>
</dbReference>
<dbReference type="Pfam" id="PF00392">
    <property type="entry name" value="GntR"/>
    <property type="match status" value="1"/>
</dbReference>
<gene>
    <name evidence="5" type="ORF">E1832_13745</name>
</gene>
<evidence type="ECO:0000256" key="2">
    <source>
        <dbReference type="ARBA" id="ARBA00023125"/>
    </source>
</evidence>
<dbReference type="PANTHER" id="PTHR43537:SF5">
    <property type="entry name" value="UXU OPERON TRANSCRIPTIONAL REGULATOR"/>
    <property type="match status" value="1"/>
</dbReference>
<proteinExistence type="predicted"/>
<evidence type="ECO:0000313" key="6">
    <source>
        <dbReference type="Proteomes" id="UP000295301"/>
    </source>
</evidence>
<dbReference type="AlphaFoldDB" id="A0A4R5V1U4"/>
<dbReference type="InterPro" id="IPR011711">
    <property type="entry name" value="GntR_C"/>
</dbReference>
<evidence type="ECO:0000259" key="4">
    <source>
        <dbReference type="PROSITE" id="PS50949"/>
    </source>
</evidence>
<dbReference type="EMBL" id="SMUV01000068">
    <property type="protein sequence ID" value="TDK45719.1"/>
    <property type="molecule type" value="Genomic_DNA"/>
</dbReference>
<comment type="caution">
    <text evidence="5">The sequence shown here is derived from an EMBL/GenBank/DDBJ whole genome shotgun (WGS) entry which is preliminary data.</text>
</comment>
<dbReference type="OrthoDB" id="8638122at2"/>
<keyword evidence="3" id="KW-0804">Transcription</keyword>
<dbReference type="SMART" id="SM00895">
    <property type="entry name" value="FCD"/>
    <property type="match status" value="1"/>
</dbReference>
<keyword evidence="6" id="KW-1185">Reference proteome</keyword>
<dbReference type="GO" id="GO:0003700">
    <property type="term" value="F:DNA-binding transcription factor activity"/>
    <property type="evidence" value="ECO:0007669"/>
    <property type="project" value="InterPro"/>
</dbReference>
<sequence>MAKESVGSAKGTTSAAETIVRDILRGLYEGRYVSGQRLVEPDLIGRYGVSRSTVREAIKRLAAQGVVETRHHHGARIMTMTRDEALNILLIAEVLVGLAARQAAEHIDEGTARQDLQDALDAVTAAALSEERFDFILSRNHFHRTLARIARSRVLEQSLFNLHVHLVRNKLVMTPEQRAASYQRIADAIFAGDAAAAEVSARAHVRAMIDLLRSS</sequence>
<dbReference type="InterPro" id="IPR036388">
    <property type="entry name" value="WH-like_DNA-bd_sf"/>
</dbReference>
<protein>
    <submittedName>
        <fullName evidence="5">GntR family transcriptional regulator</fullName>
    </submittedName>
</protein>
<dbReference type="SUPFAM" id="SSF48008">
    <property type="entry name" value="GntR ligand-binding domain-like"/>
    <property type="match status" value="1"/>
</dbReference>
<dbReference type="GO" id="GO:0003677">
    <property type="term" value="F:DNA binding"/>
    <property type="evidence" value="ECO:0007669"/>
    <property type="project" value="UniProtKB-KW"/>
</dbReference>
<dbReference type="SUPFAM" id="SSF46785">
    <property type="entry name" value="Winged helix' DNA-binding domain"/>
    <property type="match status" value="1"/>
</dbReference>
<evidence type="ECO:0000313" key="5">
    <source>
        <dbReference type="EMBL" id="TDK45719.1"/>
    </source>
</evidence>
<dbReference type="PANTHER" id="PTHR43537">
    <property type="entry name" value="TRANSCRIPTIONAL REGULATOR, GNTR FAMILY"/>
    <property type="match status" value="1"/>
</dbReference>
<dbReference type="SMART" id="SM00345">
    <property type="entry name" value="HTH_GNTR"/>
    <property type="match status" value="1"/>
</dbReference>
<keyword evidence="2" id="KW-0238">DNA-binding</keyword>
<dbReference type="InterPro" id="IPR008920">
    <property type="entry name" value="TF_FadR/GntR_C"/>
</dbReference>
<name>A0A4R5V1U4_9RHOB</name>
<evidence type="ECO:0000256" key="3">
    <source>
        <dbReference type="ARBA" id="ARBA00023163"/>
    </source>
</evidence>
<feature type="domain" description="HTH gntR-type" evidence="4">
    <location>
        <begin position="13"/>
        <end position="80"/>
    </location>
</feature>
<dbReference type="RefSeq" id="WP_133360334.1">
    <property type="nucleotide sequence ID" value="NZ_SMUV01000068.1"/>
</dbReference>
<evidence type="ECO:0000256" key="1">
    <source>
        <dbReference type="ARBA" id="ARBA00023015"/>
    </source>
</evidence>
<dbReference type="PROSITE" id="PS50949">
    <property type="entry name" value="HTH_GNTR"/>
    <property type="match status" value="1"/>
</dbReference>
<dbReference type="InterPro" id="IPR000524">
    <property type="entry name" value="Tscrpt_reg_HTH_GntR"/>
</dbReference>
<dbReference type="PRINTS" id="PR00035">
    <property type="entry name" value="HTHGNTR"/>
</dbReference>
<dbReference type="Gene3D" id="1.10.10.10">
    <property type="entry name" value="Winged helix-like DNA-binding domain superfamily/Winged helix DNA-binding domain"/>
    <property type="match status" value="1"/>
</dbReference>
<dbReference type="Proteomes" id="UP000295301">
    <property type="component" value="Unassembled WGS sequence"/>
</dbReference>
<keyword evidence="1" id="KW-0805">Transcription regulation</keyword>
<dbReference type="CDD" id="cd07377">
    <property type="entry name" value="WHTH_GntR"/>
    <property type="match status" value="1"/>
</dbReference>
<organism evidence="5 6">
    <name type="scientific">Antarcticimicrobium luteum</name>
    <dbReference type="NCBI Taxonomy" id="2547397"/>
    <lineage>
        <taxon>Bacteria</taxon>
        <taxon>Pseudomonadati</taxon>
        <taxon>Pseudomonadota</taxon>
        <taxon>Alphaproteobacteria</taxon>
        <taxon>Rhodobacterales</taxon>
        <taxon>Paracoccaceae</taxon>
        <taxon>Antarcticimicrobium</taxon>
    </lineage>
</organism>
<accession>A0A4R5V1U4</accession>
<dbReference type="Pfam" id="PF07729">
    <property type="entry name" value="FCD"/>
    <property type="match status" value="1"/>
</dbReference>
<dbReference type="Gene3D" id="1.20.120.530">
    <property type="entry name" value="GntR ligand-binding domain-like"/>
    <property type="match status" value="1"/>
</dbReference>
<reference evidence="5 6" key="1">
    <citation type="submission" date="2019-03" db="EMBL/GenBank/DDBJ databases">
        <title>Ruegeria lutea sp. nov., a novel strain, isolated from marine sediment, the Masan Bay, South Korea.</title>
        <authorList>
            <person name="Kim J."/>
            <person name="Kim D.-Y."/>
            <person name="Lee S.-S."/>
        </authorList>
    </citation>
    <scope>NUCLEOTIDE SEQUENCE [LARGE SCALE GENOMIC DNA]</scope>
    <source>
        <strain evidence="5 6">318-1</strain>
    </source>
</reference>